<gene>
    <name evidence="4" type="ORF">K8V01_11590</name>
</gene>
<dbReference type="PROSITE" id="PS50943">
    <property type="entry name" value="HTH_CROC1"/>
    <property type="match status" value="1"/>
</dbReference>
<feature type="transmembrane region" description="Helical" evidence="2">
    <location>
        <begin position="210"/>
        <end position="234"/>
    </location>
</feature>
<accession>A0A921STW2</accession>
<sequence length="308" mass="32810">MTHFEHNLPILRRRAGYTQENLAEALGVSRQAVSKWESGQSLPEAATLLTLADLLSCTLDQLMREELSAEDFPPPSAAEAEAEEARFALFVAYDRHMDRFSALMSAGVFLSVASIAALLAGYLNWGNTGMIVLPFFLCLAAAVFLFIWGGIAHSDFRKAHPEVPPFYNPEAIAAFRKLFRAGIAAAVAAILVAVAILVGLSVLWQFQPNGGAAACTVFFLIVAAAVGAIVYLGIQHSKYHGSGAARAEGGSGEYGPDGPSDRRCSLIMSAATIIFLIAGLVFNAWHPAWVVFPVGGLLCGMVDAPGRK</sequence>
<dbReference type="Pfam" id="PF01381">
    <property type="entry name" value="HTH_3"/>
    <property type="match status" value="1"/>
</dbReference>
<feature type="transmembrane region" description="Helical" evidence="2">
    <location>
        <begin position="102"/>
        <end position="125"/>
    </location>
</feature>
<dbReference type="EMBL" id="DYUC01000113">
    <property type="protein sequence ID" value="HJG87639.1"/>
    <property type="molecule type" value="Genomic_DNA"/>
</dbReference>
<dbReference type="GO" id="GO:0003677">
    <property type="term" value="F:DNA binding"/>
    <property type="evidence" value="ECO:0007669"/>
    <property type="project" value="UniProtKB-KW"/>
</dbReference>
<reference evidence="4" key="1">
    <citation type="journal article" date="2021" name="PeerJ">
        <title>Extensive microbial diversity within the chicken gut microbiome revealed by metagenomics and culture.</title>
        <authorList>
            <person name="Gilroy R."/>
            <person name="Ravi A."/>
            <person name="Getino M."/>
            <person name="Pursley I."/>
            <person name="Horton D.L."/>
            <person name="Alikhan N.F."/>
            <person name="Baker D."/>
            <person name="Gharbi K."/>
            <person name="Hall N."/>
            <person name="Watson M."/>
            <person name="Adriaenssens E.M."/>
            <person name="Foster-Nyarko E."/>
            <person name="Jarju S."/>
            <person name="Secka A."/>
            <person name="Antonio M."/>
            <person name="Oren A."/>
            <person name="Chaudhuri R.R."/>
            <person name="La Ragione R."/>
            <person name="Hildebrand F."/>
            <person name="Pallen M.J."/>
        </authorList>
    </citation>
    <scope>NUCLEOTIDE SEQUENCE</scope>
    <source>
        <strain evidence="4">CHK179-5677</strain>
    </source>
</reference>
<dbReference type="InterPro" id="IPR010982">
    <property type="entry name" value="Lambda_DNA-bd_dom_sf"/>
</dbReference>
<evidence type="ECO:0000313" key="5">
    <source>
        <dbReference type="Proteomes" id="UP000760668"/>
    </source>
</evidence>
<keyword evidence="2" id="KW-0472">Membrane</keyword>
<organism evidence="4 5">
    <name type="scientific">Pseudoflavonifractor capillosus</name>
    <dbReference type="NCBI Taxonomy" id="106588"/>
    <lineage>
        <taxon>Bacteria</taxon>
        <taxon>Bacillati</taxon>
        <taxon>Bacillota</taxon>
        <taxon>Clostridia</taxon>
        <taxon>Eubacteriales</taxon>
        <taxon>Oscillospiraceae</taxon>
        <taxon>Pseudoflavonifractor</taxon>
    </lineage>
</organism>
<evidence type="ECO:0000256" key="2">
    <source>
        <dbReference type="SAM" id="Phobius"/>
    </source>
</evidence>
<proteinExistence type="predicted"/>
<dbReference type="SUPFAM" id="SSF47413">
    <property type="entry name" value="lambda repressor-like DNA-binding domains"/>
    <property type="match status" value="1"/>
</dbReference>
<dbReference type="Proteomes" id="UP000760668">
    <property type="component" value="Unassembled WGS sequence"/>
</dbReference>
<dbReference type="RefSeq" id="WP_295368517.1">
    <property type="nucleotide sequence ID" value="NZ_DYUC01000113.1"/>
</dbReference>
<evidence type="ECO:0000256" key="1">
    <source>
        <dbReference type="ARBA" id="ARBA00023125"/>
    </source>
</evidence>
<keyword evidence="1" id="KW-0238">DNA-binding</keyword>
<feature type="domain" description="HTH cro/C1-type" evidence="3">
    <location>
        <begin position="11"/>
        <end position="62"/>
    </location>
</feature>
<name>A0A921STW2_9FIRM</name>
<dbReference type="Gene3D" id="1.10.260.40">
    <property type="entry name" value="lambda repressor-like DNA-binding domains"/>
    <property type="match status" value="1"/>
</dbReference>
<evidence type="ECO:0000259" key="3">
    <source>
        <dbReference type="PROSITE" id="PS50943"/>
    </source>
</evidence>
<feature type="transmembrane region" description="Helical" evidence="2">
    <location>
        <begin position="183"/>
        <end position="204"/>
    </location>
</feature>
<dbReference type="InterPro" id="IPR001387">
    <property type="entry name" value="Cro/C1-type_HTH"/>
</dbReference>
<keyword evidence="2" id="KW-1133">Transmembrane helix</keyword>
<comment type="caution">
    <text evidence="4">The sequence shown here is derived from an EMBL/GenBank/DDBJ whole genome shotgun (WGS) entry which is preliminary data.</text>
</comment>
<dbReference type="PANTHER" id="PTHR46558:SF4">
    <property type="entry name" value="DNA-BIDING PHAGE PROTEIN"/>
    <property type="match status" value="1"/>
</dbReference>
<reference evidence="4" key="2">
    <citation type="submission" date="2021-09" db="EMBL/GenBank/DDBJ databases">
        <authorList>
            <person name="Gilroy R."/>
        </authorList>
    </citation>
    <scope>NUCLEOTIDE SEQUENCE</scope>
    <source>
        <strain evidence="4">CHK179-5677</strain>
    </source>
</reference>
<dbReference type="AlphaFoldDB" id="A0A921STW2"/>
<dbReference type="CDD" id="cd00093">
    <property type="entry name" value="HTH_XRE"/>
    <property type="match status" value="1"/>
</dbReference>
<evidence type="ECO:0000313" key="4">
    <source>
        <dbReference type="EMBL" id="HJG87639.1"/>
    </source>
</evidence>
<feature type="transmembrane region" description="Helical" evidence="2">
    <location>
        <begin position="131"/>
        <end position="151"/>
    </location>
</feature>
<feature type="transmembrane region" description="Helical" evidence="2">
    <location>
        <begin position="264"/>
        <end position="282"/>
    </location>
</feature>
<protein>
    <submittedName>
        <fullName evidence="4">Helix-turn-helix domain-containing protein</fullName>
    </submittedName>
</protein>
<dbReference type="PANTHER" id="PTHR46558">
    <property type="entry name" value="TRACRIPTIONAL REGULATORY PROTEIN-RELATED-RELATED"/>
    <property type="match status" value="1"/>
</dbReference>
<keyword evidence="2" id="KW-0812">Transmembrane</keyword>
<dbReference type="SMART" id="SM00530">
    <property type="entry name" value="HTH_XRE"/>
    <property type="match status" value="1"/>
</dbReference>